<dbReference type="AlphaFoldDB" id="A0A238IXH6"/>
<dbReference type="Proteomes" id="UP000201838">
    <property type="component" value="Unassembled WGS sequence"/>
</dbReference>
<evidence type="ECO:0000313" key="3">
    <source>
        <dbReference type="Proteomes" id="UP000201838"/>
    </source>
</evidence>
<organism evidence="2 3">
    <name type="scientific">Boseongicola aestuarii</name>
    <dbReference type="NCBI Taxonomy" id="1470561"/>
    <lineage>
        <taxon>Bacteria</taxon>
        <taxon>Pseudomonadati</taxon>
        <taxon>Pseudomonadota</taxon>
        <taxon>Alphaproteobacteria</taxon>
        <taxon>Rhodobacterales</taxon>
        <taxon>Paracoccaceae</taxon>
        <taxon>Boseongicola</taxon>
    </lineage>
</organism>
<gene>
    <name evidence="2" type="ORF">BOA8489_00480</name>
</gene>
<dbReference type="RefSeq" id="WP_176440178.1">
    <property type="nucleotide sequence ID" value="NZ_FXXQ01000001.1"/>
</dbReference>
<keyword evidence="1" id="KW-0732">Signal</keyword>
<evidence type="ECO:0000313" key="2">
    <source>
        <dbReference type="EMBL" id="SMX22384.1"/>
    </source>
</evidence>
<proteinExistence type="predicted"/>
<feature type="chain" id="PRO_5012850740" description="Chitin-binding type-2 domain-containing protein" evidence="1">
    <location>
        <begin position="22"/>
        <end position="56"/>
    </location>
</feature>
<evidence type="ECO:0008006" key="4">
    <source>
        <dbReference type="Google" id="ProtNLM"/>
    </source>
</evidence>
<feature type="signal peptide" evidence="1">
    <location>
        <begin position="1"/>
        <end position="21"/>
    </location>
</feature>
<keyword evidence="3" id="KW-1185">Reference proteome</keyword>
<sequence length="56" mass="5578">MKTKILLAALALVAAPSLALAEGCSFGHTKSETASMSCAEGSVYSSEAQGCVPTTS</sequence>
<evidence type="ECO:0000256" key="1">
    <source>
        <dbReference type="SAM" id="SignalP"/>
    </source>
</evidence>
<protein>
    <recommendedName>
        <fullName evidence="4">Chitin-binding type-2 domain-containing protein</fullName>
    </recommendedName>
</protein>
<reference evidence="3" key="1">
    <citation type="submission" date="2017-05" db="EMBL/GenBank/DDBJ databases">
        <authorList>
            <person name="Rodrigo-Torres L."/>
            <person name="Arahal R. D."/>
            <person name="Lucena T."/>
        </authorList>
    </citation>
    <scope>NUCLEOTIDE SEQUENCE [LARGE SCALE GENOMIC DNA]</scope>
    <source>
        <strain evidence="3">CECT 8489</strain>
    </source>
</reference>
<accession>A0A238IXH6</accession>
<dbReference type="EMBL" id="FXXQ01000001">
    <property type="protein sequence ID" value="SMX22384.1"/>
    <property type="molecule type" value="Genomic_DNA"/>
</dbReference>
<name>A0A238IXH6_9RHOB</name>